<dbReference type="GO" id="GO:0006508">
    <property type="term" value="P:proteolysis"/>
    <property type="evidence" value="ECO:0007669"/>
    <property type="project" value="InterPro"/>
</dbReference>
<feature type="region of interest" description="Disordered" evidence="1">
    <location>
        <begin position="107"/>
        <end position="132"/>
    </location>
</feature>
<proteinExistence type="predicted"/>
<dbReference type="CDD" id="cd07563">
    <property type="entry name" value="Peptidase_S41_IRBP"/>
    <property type="match status" value="1"/>
</dbReference>
<keyword evidence="5" id="KW-1185">Reference proteome</keyword>
<evidence type="ECO:0000259" key="3">
    <source>
        <dbReference type="SMART" id="SM00245"/>
    </source>
</evidence>
<dbReference type="SUPFAM" id="SSF52096">
    <property type="entry name" value="ClpP/crotonase"/>
    <property type="match status" value="1"/>
</dbReference>
<dbReference type="Pfam" id="PF03572">
    <property type="entry name" value="Peptidase_S41"/>
    <property type="match status" value="1"/>
</dbReference>
<comment type="caution">
    <text evidence="4">The sequence shown here is derived from an EMBL/GenBank/DDBJ whole genome shotgun (WGS) entry which is preliminary data.</text>
</comment>
<evidence type="ECO:0000313" key="5">
    <source>
        <dbReference type="Proteomes" id="UP000264217"/>
    </source>
</evidence>
<organism evidence="4 5">
    <name type="scientific">Mucilaginibacter conchicola</name>
    <dbReference type="NCBI Taxonomy" id="2303333"/>
    <lineage>
        <taxon>Bacteria</taxon>
        <taxon>Pseudomonadati</taxon>
        <taxon>Bacteroidota</taxon>
        <taxon>Sphingobacteriia</taxon>
        <taxon>Sphingobacteriales</taxon>
        <taxon>Sphingobacteriaceae</taxon>
        <taxon>Mucilaginibacter</taxon>
    </lineage>
</organism>
<dbReference type="AlphaFoldDB" id="A0A372NUC0"/>
<dbReference type="EMBL" id="QWDC01000002">
    <property type="protein sequence ID" value="RFZ92289.1"/>
    <property type="molecule type" value="Genomic_DNA"/>
</dbReference>
<feature type="chain" id="PRO_5016580368" description="Tail specific protease domain-containing protein" evidence="2">
    <location>
        <begin position="22"/>
        <end position="442"/>
    </location>
</feature>
<dbReference type="Proteomes" id="UP000264217">
    <property type="component" value="Unassembled WGS sequence"/>
</dbReference>
<dbReference type="PANTHER" id="PTHR11261:SF3">
    <property type="entry name" value="RETINOL-BINDING PROTEIN 3"/>
    <property type="match status" value="1"/>
</dbReference>
<name>A0A372NUC0_9SPHI</name>
<dbReference type="SMART" id="SM00245">
    <property type="entry name" value="TSPc"/>
    <property type="match status" value="1"/>
</dbReference>
<reference evidence="4 5" key="1">
    <citation type="submission" date="2018-08" db="EMBL/GenBank/DDBJ databases">
        <title>Mucilaginibacter sp. MYSH2.</title>
        <authorList>
            <person name="Seo T."/>
        </authorList>
    </citation>
    <scope>NUCLEOTIDE SEQUENCE [LARGE SCALE GENOMIC DNA]</scope>
    <source>
        <strain evidence="4 5">MYSH2</strain>
    </source>
</reference>
<dbReference type="RefSeq" id="WP_117392000.1">
    <property type="nucleotide sequence ID" value="NZ_QWDC01000002.1"/>
</dbReference>
<evidence type="ECO:0000313" key="4">
    <source>
        <dbReference type="EMBL" id="RFZ92289.1"/>
    </source>
</evidence>
<sequence>MKKTVIGLAALLILTATHIFGQSAVKLKSDPLTSKQIRSIVDTVCSRVEQVYVYIDKGKQISDHLHAQLKAGAYNKYTDPNDLSVIITNDMRKVCYDGHLAVQVDGSVPKGPVTKAPANPKPEPQPKPNDEENFNLKKIEILPGNVGYFRLDGFTANRDVWPVLENALHFLERSRALIFDVRYNGGGMPGTVNLLECYLFNKKTEMNGMIDRSGKDTTHIEADPEAVKNFTLNMPIYIITSRRTYSAAEDFAYGMQSVHRAQIVGDTTGGGAHPVQTIPVGYGLSVRIPCLRSYNPYTHTNWEGTGVIPDIPCPEDSAIDVILSKVYQQVIAESTDAAEKHKYQWLKDKTDAKKVVLAPQILQNYTGTFGRRFSLSVKDGRLNCTDLQKKYDFELYPAGADTFYSSVENGIKLTFIKSSTGTYSSFKAIGLGGREAVMDKAE</sequence>
<feature type="signal peptide" evidence="2">
    <location>
        <begin position="1"/>
        <end position="21"/>
    </location>
</feature>
<evidence type="ECO:0000256" key="1">
    <source>
        <dbReference type="SAM" id="MobiDB-lite"/>
    </source>
</evidence>
<accession>A0A372NUC0</accession>
<evidence type="ECO:0000256" key="2">
    <source>
        <dbReference type="SAM" id="SignalP"/>
    </source>
</evidence>
<dbReference type="InterPro" id="IPR005151">
    <property type="entry name" value="Tail-specific_protease"/>
</dbReference>
<dbReference type="PANTHER" id="PTHR11261">
    <property type="entry name" value="INTERPHOTORECEPTOR RETINOID-BINDING PROTEIN"/>
    <property type="match status" value="1"/>
</dbReference>
<dbReference type="InterPro" id="IPR029045">
    <property type="entry name" value="ClpP/crotonase-like_dom_sf"/>
</dbReference>
<dbReference type="OrthoDB" id="6397760at2"/>
<dbReference type="GO" id="GO:0008236">
    <property type="term" value="F:serine-type peptidase activity"/>
    <property type="evidence" value="ECO:0007669"/>
    <property type="project" value="InterPro"/>
</dbReference>
<keyword evidence="2" id="KW-0732">Signal</keyword>
<dbReference type="Gene3D" id="3.90.226.10">
    <property type="entry name" value="2-enoyl-CoA Hydratase, Chain A, domain 1"/>
    <property type="match status" value="1"/>
</dbReference>
<protein>
    <recommendedName>
        <fullName evidence="3">Tail specific protease domain-containing protein</fullName>
    </recommendedName>
</protein>
<dbReference type="Pfam" id="PF11918">
    <property type="entry name" value="Peptidase_S41_N"/>
    <property type="match status" value="1"/>
</dbReference>
<dbReference type="Gene3D" id="3.30.750.44">
    <property type="match status" value="1"/>
</dbReference>
<feature type="domain" description="Tail specific protease" evidence="3">
    <location>
        <begin position="129"/>
        <end position="314"/>
    </location>
</feature>
<gene>
    <name evidence="4" type="ORF">D0C36_12690</name>
</gene>